<reference evidence="2 3" key="1">
    <citation type="submission" date="2021-07" db="EMBL/GenBank/DDBJ databases">
        <title>A novel Jannaschia species isolated from marine dinoflagellate Ceratoperidinium margalefii.</title>
        <authorList>
            <person name="Jiang Y."/>
            <person name="Li Z."/>
        </authorList>
    </citation>
    <scope>NUCLEOTIDE SEQUENCE [LARGE SCALE GENOMIC DNA]</scope>
    <source>
        <strain evidence="2 3">J12C1-MA-4</strain>
    </source>
</reference>
<keyword evidence="1" id="KW-0472">Membrane</keyword>
<dbReference type="AlphaFoldDB" id="A0A8F6TY41"/>
<dbReference type="KEGG" id="gce:KYE46_07505"/>
<dbReference type="Proteomes" id="UP000825009">
    <property type="component" value="Chromosome"/>
</dbReference>
<keyword evidence="1" id="KW-1133">Transmembrane helix</keyword>
<keyword evidence="1" id="KW-0812">Transmembrane</keyword>
<keyword evidence="3" id="KW-1185">Reference proteome</keyword>
<evidence type="ECO:0000256" key="1">
    <source>
        <dbReference type="SAM" id="Phobius"/>
    </source>
</evidence>
<protein>
    <submittedName>
        <fullName evidence="2">Uncharacterized protein</fullName>
    </submittedName>
</protein>
<proteinExistence type="predicted"/>
<gene>
    <name evidence="2" type="ORF">KYE46_07505</name>
</gene>
<dbReference type="EMBL" id="CP079194">
    <property type="protein sequence ID" value="QXT41052.1"/>
    <property type="molecule type" value="Genomic_DNA"/>
</dbReference>
<evidence type="ECO:0000313" key="2">
    <source>
        <dbReference type="EMBL" id="QXT41052.1"/>
    </source>
</evidence>
<evidence type="ECO:0000313" key="3">
    <source>
        <dbReference type="Proteomes" id="UP000825009"/>
    </source>
</evidence>
<accession>A0A8F6TY41</accession>
<feature type="transmembrane region" description="Helical" evidence="1">
    <location>
        <begin position="106"/>
        <end position="124"/>
    </location>
</feature>
<dbReference type="RefSeq" id="WP_219004627.1">
    <property type="nucleotide sequence ID" value="NZ_CP079194.1"/>
</dbReference>
<sequence>MTALKKYARLEALGLWRESADEQRREVVVTLGEATLVMSSSSGAALGHWSLPAIERLNPGKAPALYAPARDSDEELEIADAEMVEAIERIRTAIARTRPRPGRLRLVLGLGSVALAAALAVFWLPGALTRQTVTLLPEAKRVEIGQQLLAQMTHIAGRPCTGRGGRTALLRLAVRTFGQENAPQLVIFPATIPDTLGLPGNIVAASAALAEDFETPEVFAGYLLAEAVRVAAQDPVETFLSEAGLGVTFRLLTTGEISDEAIHAHAARLLSRDGAMVDDAALLERFEAARISSQPYAFARDVSGEQVLGLIEADPMRGGGGEPVLSDADWVSLQEICTT</sequence>
<name>A0A8F6TY41_9RHOB</name>
<organism evidence="2 3">
    <name type="scientific">Gymnodinialimonas ceratoperidinii</name>
    <dbReference type="NCBI Taxonomy" id="2856823"/>
    <lineage>
        <taxon>Bacteria</taxon>
        <taxon>Pseudomonadati</taxon>
        <taxon>Pseudomonadota</taxon>
        <taxon>Alphaproteobacteria</taxon>
        <taxon>Rhodobacterales</taxon>
        <taxon>Paracoccaceae</taxon>
        <taxon>Gymnodinialimonas</taxon>
    </lineage>
</organism>